<dbReference type="Gene3D" id="1.20.1540.10">
    <property type="entry name" value="Rhomboid-like"/>
    <property type="match status" value="1"/>
</dbReference>
<feature type="transmembrane region" description="Helical" evidence="5">
    <location>
        <begin position="117"/>
        <end position="136"/>
    </location>
</feature>
<organism evidence="7 8">
    <name type="scientific">Brevundimonas mediterranea</name>
    <dbReference type="NCBI Taxonomy" id="74329"/>
    <lineage>
        <taxon>Bacteria</taxon>
        <taxon>Pseudomonadati</taxon>
        <taxon>Pseudomonadota</taxon>
        <taxon>Alphaproteobacteria</taxon>
        <taxon>Caulobacterales</taxon>
        <taxon>Caulobacteraceae</taxon>
        <taxon>Brevundimonas</taxon>
    </lineage>
</organism>
<name>A0AB37EB81_9CAUL</name>
<dbReference type="GO" id="GO:0016020">
    <property type="term" value="C:membrane"/>
    <property type="evidence" value="ECO:0007669"/>
    <property type="project" value="UniProtKB-SubCell"/>
</dbReference>
<accession>A0AB37EB81</accession>
<dbReference type="InterPro" id="IPR035952">
    <property type="entry name" value="Rhomboid-like_sf"/>
</dbReference>
<dbReference type="RefSeq" id="WP_040349535.1">
    <property type="nucleotide sequence ID" value="NZ_CP048751.1"/>
</dbReference>
<dbReference type="InterPro" id="IPR022764">
    <property type="entry name" value="Peptidase_S54_rhomboid_dom"/>
</dbReference>
<feature type="transmembrane region" description="Helical" evidence="5">
    <location>
        <begin position="68"/>
        <end position="86"/>
    </location>
</feature>
<evidence type="ECO:0000313" key="7">
    <source>
        <dbReference type="EMBL" id="QIH74255.1"/>
    </source>
</evidence>
<feature type="transmembrane region" description="Helical" evidence="5">
    <location>
        <begin position="143"/>
        <end position="162"/>
    </location>
</feature>
<feature type="domain" description="Peptidase S54 rhomboid" evidence="6">
    <location>
        <begin position="54"/>
        <end position="181"/>
    </location>
</feature>
<feature type="transmembrane region" description="Helical" evidence="5">
    <location>
        <begin position="168"/>
        <end position="187"/>
    </location>
</feature>
<keyword evidence="4 5" id="KW-0472">Membrane</keyword>
<comment type="subcellular location">
    <subcellularLocation>
        <location evidence="1">Membrane</location>
        <topology evidence="1">Multi-pass membrane protein</topology>
    </subcellularLocation>
</comment>
<proteinExistence type="predicted"/>
<evidence type="ECO:0000256" key="3">
    <source>
        <dbReference type="ARBA" id="ARBA00022989"/>
    </source>
</evidence>
<gene>
    <name evidence="7" type="ORF">GYM46_15660</name>
</gene>
<keyword evidence="7" id="KW-0378">Hydrolase</keyword>
<reference evidence="7 8" key="1">
    <citation type="submission" date="2020-01" db="EMBL/GenBank/DDBJ databases">
        <authorList>
            <person name="Wang S."/>
        </authorList>
    </citation>
    <scope>NUCLEOTIDE SEQUENCE [LARGE SCALE GENOMIC DNA]</scope>
    <source>
        <strain evidence="7 8">D151-2-6</strain>
    </source>
</reference>
<evidence type="ECO:0000256" key="4">
    <source>
        <dbReference type="ARBA" id="ARBA00023136"/>
    </source>
</evidence>
<dbReference type="GO" id="GO:0006508">
    <property type="term" value="P:proteolysis"/>
    <property type="evidence" value="ECO:0007669"/>
    <property type="project" value="UniProtKB-KW"/>
</dbReference>
<dbReference type="Pfam" id="PF01694">
    <property type="entry name" value="Rhomboid"/>
    <property type="match status" value="1"/>
</dbReference>
<keyword evidence="3 5" id="KW-1133">Transmembrane helix</keyword>
<keyword evidence="2 5" id="KW-0812">Transmembrane</keyword>
<evidence type="ECO:0000256" key="5">
    <source>
        <dbReference type="SAM" id="Phobius"/>
    </source>
</evidence>
<dbReference type="GO" id="GO:0004252">
    <property type="term" value="F:serine-type endopeptidase activity"/>
    <property type="evidence" value="ECO:0007669"/>
    <property type="project" value="InterPro"/>
</dbReference>
<evidence type="ECO:0000256" key="1">
    <source>
        <dbReference type="ARBA" id="ARBA00004141"/>
    </source>
</evidence>
<sequence length="200" mass="21381">MTRGSAILWTWAASIVLVWIAVAVDLGQPLWARQHSIDLTAYGAFEGRTLTVEHGWKLLASQWLHVKFPHMLFNAAIIGLVGAALTRRMNWPSVLALGLIGGACGQLASALAQPQAYVSGASQAYLALCATALFVLDRRSVGWWSAVVGVLVSVALDLFVSGHEGVKPGHIVPFVIGLIVGGGFLLLDRHRPDGAVLRRT</sequence>
<dbReference type="SUPFAM" id="SSF144091">
    <property type="entry name" value="Rhomboid-like"/>
    <property type="match status" value="1"/>
</dbReference>
<evidence type="ECO:0000259" key="6">
    <source>
        <dbReference type="Pfam" id="PF01694"/>
    </source>
</evidence>
<keyword evidence="7" id="KW-0645">Protease</keyword>
<dbReference type="Proteomes" id="UP000501325">
    <property type="component" value="Chromosome"/>
</dbReference>
<evidence type="ECO:0000256" key="2">
    <source>
        <dbReference type="ARBA" id="ARBA00022692"/>
    </source>
</evidence>
<dbReference type="AlphaFoldDB" id="A0AB37EB81"/>
<dbReference type="KEGG" id="bmed:GYM46_15660"/>
<evidence type="ECO:0000313" key="8">
    <source>
        <dbReference type="Proteomes" id="UP000501325"/>
    </source>
</evidence>
<protein>
    <submittedName>
        <fullName evidence="7">Rhomboid family intramembrane serine protease</fullName>
    </submittedName>
</protein>
<dbReference type="EMBL" id="CP048751">
    <property type="protein sequence ID" value="QIH74255.1"/>
    <property type="molecule type" value="Genomic_DNA"/>
</dbReference>
<feature type="transmembrane region" description="Helical" evidence="5">
    <location>
        <begin position="93"/>
        <end position="111"/>
    </location>
</feature>